<reference evidence="1" key="5">
    <citation type="journal article" date="2021" name="G3 (Bethesda)">
        <title>Aegilops tauschii genome assembly Aet v5.0 features greater sequence contiguity and improved annotation.</title>
        <authorList>
            <person name="Wang L."/>
            <person name="Zhu T."/>
            <person name="Rodriguez J.C."/>
            <person name="Deal K.R."/>
            <person name="Dubcovsky J."/>
            <person name="McGuire P.E."/>
            <person name="Lux T."/>
            <person name="Spannagl M."/>
            <person name="Mayer K.F.X."/>
            <person name="Baldrich P."/>
            <person name="Meyers B.C."/>
            <person name="Huo N."/>
            <person name="Gu Y.Q."/>
            <person name="Zhou H."/>
            <person name="Devos K.M."/>
            <person name="Bennetzen J.L."/>
            <person name="Unver T."/>
            <person name="Budak H."/>
            <person name="Gulick P.J."/>
            <person name="Galiba G."/>
            <person name="Kalapos B."/>
            <person name="Nelson D.R."/>
            <person name="Li P."/>
            <person name="You F.M."/>
            <person name="Luo M.C."/>
            <person name="Dvorak J."/>
        </authorList>
    </citation>
    <scope>NUCLEOTIDE SEQUENCE [LARGE SCALE GENOMIC DNA]</scope>
    <source>
        <strain evidence="1">cv. AL8/78</strain>
    </source>
</reference>
<sequence length="133" mass="14146">AGRADHCCAGAREGAAAEAHSQDLARQAPCQSLSFEELYVRVCGGACEGGDVFIFWCIRVCARSARAQGLDRGGAPGLGRRERCPGFLGFAESTLSNQQLADGDDTDEELRREVIVVKAVTGRRGGFGTRPMI</sequence>
<proteinExistence type="predicted"/>
<evidence type="ECO:0000313" key="1">
    <source>
        <dbReference type="EnsemblPlants" id="AET7Gv20505200.7"/>
    </source>
</evidence>
<reference evidence="1" key="4">
    <citation type="submission" date="2019-03" db="UniProtKB">
        <authorList>
            <consortium name="EnsemblPlants"/>
        </authorList>
    </citation>
    <scope>IDENTIFICATION</scope>
</reference>
<organism evidence="1 2">
    <name type="scientific">Aegilops tauschii subsp. strangulata</name>
    <name type="common">Goatgrass</name>
    <dbReference type="NCBI Taxonomy" id="200361"/>
    <lineage>
        <taxon>Eukaryota</taxon>
        <taxon>Viridiplantae</taxon>
        <taxon>Streptophyta</taxon>
        <taxon>Embryophyta</taxon>
        <taxon>Tracheophyta</taxon>
        <taxon>Spermatophyta</taxon>
        <taxon>Magnoliopsida</taxon>
        <taxon>Liliopsida</taxon>
        <taxon>Poales</taxon>
        <taxon>Poaceae</taxon>
        <taxon>BOP clade</taxon>
        <taxon>Pooideae</taxon>
        <taxon>Triticodae</taxon>
        <taxon>Triticeae</taxon>
        <taxon>Triticinae</taxon>
        <taxon>Aegilops</taxon>
    </lineage>
</organism>
<dbReference type="AlphaFoldDB" id="A0A453R984"/>
<evidence type="ECO:0000313" key="2">
    <source>
        <dbReference type="Proteomes" id="UP000015105"/>
    </source>
</evidence>
<dbReference type="EnsemblPlants" id="AET7Gv20505200.7">
    <property type="protein sequence ID" value="AET7Gv20505200.7"/>
    <property type="gene ID" value="AET7Gv20505200"/>
</dbReference>
<protein>
    <submittedName>
        <fullName evidence="1">Uncharacterized protein</fullName>
    </submittedName>
</protein>
<dbReference type="Proteomes" id="UP000015105">
    <property type="component" value="Chromosome 7D"/>
</dbReference>
<dbReference type="Gramene" id="AET7Gv20505200.7">
    <property type="protein sequence ID" value="AET7Gv20505200.7"/>
    <property type="gene ID" value="AET7Gv20505200"/>
</dbReference>
<name>A0A453R984_AEGTS</name>
<reference evidence="2" key="1">
    <citation type="journal article" date="2014" name="Science">
        <title>Ancient hybridizations among the ancestral genomes of bread wheat.</title>
        <authorList>
            <consortium name="International Wheat Genome Sequencing Consortium,"/>
            <person name="Marcussen T."/>
            <person name="Sandve S.R."/>
            <person name="Heier L."/>
            <person name="Spannagl M."/>
            <person name="Pfeifer M."/>
            <person name="Jakobsen K.S."/>
            <person name="Wulff B.B."/>
            <person name="Steuernagel B."/>
            <person name="Mayer K.F."/>
            <person name="Olsen O.A."/>
        </authorList>
    </citation>
    <scope>NUCLEOTIDE SEQUENCE [LARGE SCALE GENOMIC DNA]</scope>
    <source>
        <strain evidence="2">cv. AL8/78</strain>
    </source>
</reference>
<reference evidence="2" key="2">
    <citation type="journal article" date="2017" name="Nat. Plants">
        <title>The Aegilops tauschii genome reveals multiple impacts of transposons.</title>
        <authorList>
            <person name="Zhao G."/>
            <person name="Zou C."/>
            <person name="Li K."/>
            <person name="Wang K."/>
            <person name="Li T."/>
            <person name="Gao L."/>
            <person name="Zhang X."/>
            <person name="Wang H."/>
            <person name="Yang Z."/>
            <person name="Liu X."/>
            <person name="Jiang W."/>
            <person name="Mao L."/>
            <person name="Kong X."/>
            <person name="Jiao Y."/>
            <person name="Jia J."/>
        </authorList>
    </citation>
    <scope>NUCLEOTIDE SEQUENCE [LARGE SCALE GENOMIC DNA]</scope>
    <source>
        <strain evidence="2">cv. AL8/78</strain>
    </source>
</reference>
<accession>A0A453R984</accession>
<reference evidence="1" key="3">
    <citation type="journal article" date="2017" name="Nature">
        <title>Genome sequence of the progenitor of the wheat D genome Aegilops tauschii.</title>
        <authorList>
            <person name="Luo M.C."/>
            <person name="Gu Y.Q."/>
            <person name="Puiu D."/>
            <person name="Wang H."/>
            <person name="Twardziok S.O."/>
            <person name="Deal K.R."/>
            <person name="Huo N."/>
            <person name="Zhu T."/>
            <person name="Wang L."/>
            <person name="Wang Y."/>
            <person name="McGuire P.E."/>
            <person name="Liu S."/>
            <person name="Long H."/>
            <person name="Ramasamy R.K."/>
            <person name="Rodriguez J.C."/>
            <person name="Van S.L."/>
            <person name="Yuan L."/>
            <person name="Wang Z."/>
            <person name="Xia Z."/>
            <person name="Xiao L."/>
            <person name="Anderson O.D."/>
            <person name="Ouyang S."/>
            <person name="Liang Y."/>
            <person name="Zimin A.V."/>
            <person name="Pertea G."/>
            <person name="Qi P."/>
            <person name="Bennetzen J.L."/>
            <person name="Dai X."/>
            <person name="Dawson M.W."/>
            <person name="Muller H.G."/>
            <person name="Kugler K."/>
            <person name="Rivarola-Duarte L."/>
            <person name="Spannagl M."/>
            <person name="Mayer K.F.X."/>
            <person name="Lu F.H."/>
            <person name="Bevan M.W."/>
            <person name="Leroy P."/>
            <person name="Li P."/>
            <person name="You F.M."/>
            <person name="Sun Q."/>
            <person name="Liu Z."/>
            <person name="Lyons E."/>
            <person name="Wicker T."/>
            <person name="Salzberg S.L."/>
            <person name="Devos K.M."/>
            <person name="Dvorak J."/>
        </authorList>
    </citation>
    <scope>NUCLEOTIDE SEQUENCE [LARGE SCALE GENOMIC DNA]</scope>
    <source>
        <strain evidence="1">cv. AL8/78</strain>
    </source>
</reference>
<keyword evidence="2" id="KW-1185">Reference proteome</keyword>